<sequence>MTRSSSLLEMRLDALVLRAGFGRTILQARQAVLHRHILVDGQIVDRPSFRVKPGQTIQVKPKAVTMEPYMAAAAGAHRDVLPEVPDYLDVTLEKPTAKPGPPSRACRGPRDLRGSGSSSSTTPAKRAQYQQDTLCRWVPVLPGPAALSYLGLDSRHRAYGRCFPHPGETARTPATED</sequence>
<dbReference type="EMBL" id="BSUN01000001">
    <property type="protein sequence ID" value="GMA33831.1"/>
    <property type="molecule type" value="Genomic_DNA"/>
</dbReference>
<dbReference type="InterPro" id="IPR002942">
    <property type="entry name" value="S4_RNA-bd"/>
</dbReference>
<gene>
    <name evidence="9" type="ORF">GCM10025876_00350</name>
</gene>
<comment type="caution">
    <text evidence="9">The sequence shown here is derived from an EMBL/GenBank/DDBJ whole genome shotgun (WGS) entry which is preliminary data.</text>
</comment>
<keyword evidence="5" id="KW-0687">Ribonucleoprotein</keyword>
<dbReference type="PROSITE" id="PS50889">
    <property type="entry name" value="S4"/>
    <property type="match status" value="1"/>
</dbReference>
<protein>
    <recommendedName>
        <fullName evidence="8">RNA-binding S4 domain-containing protein</fullName>
    </recommendedName>
</protein>
<dbReference type="InterPro" id="IPR022801">
    <property type="entry name" value="Ribosomal_uS4"/>
</dbReference>
<evidence type="ECO:0000313" key="10">
    <source>
        <dbReference type="Proteomes" id="UP001157125"/>
    </source>
</evidence>
<evidence type="ECO:0000259" key="8">
    <source>
        <dbReference type="SMART" id="SM00363"/>
    </source>
</evidence>
<dbReference type="Pfam" id="PF01479">
    <property type="entry name" value="S4"/>
    <property type="match status" value="1"/>
</dbReference>
<evidence type="ECO:0000256" key="4">
    <source>
        <dbReference type="ARBA" id="ARBA00022980"/>
    </source>
</evidence>
<keyword evidence="2" id="KW-0699">rRNA-binding</keyword>
<dbReference type="SMART" id="SM00363">
    <property type="entry name" value="S4"/>
    <property type="match status" value="1"/>
</dbReference>
<feature type="compositionally biased region" description="Polar residues" evidence="7">
    <location>
        <begin position="115"/>
        <end position="127"/>
    </location>
</feature>
<organism evidence="9 10">
    <name type="scientific">Demequina litorisediminis</name>
    <dbReference type="NCBI Taxonomy" id="1849022"/>
    <lineage>
        <taxon>Bacteria</taxon>
        <taxon>Bacillati</taxon>
        <taxon>Actinomycetota</taxon>
        <taxon>Actinomycetes</taxon>
        <taxon>Micrococcales</taxon>
        <taxon>Demequinaceae</taxon>
        <taxon>Demequina</taxon>
    </lineage>
</organism>
<keyword evidence="4" id="KW-0689">Ribosomal protein</keyword>
<feature type="domain" description="RNA-binding S4" evidence="8">
    <location>
        <begin position="10"/>
        <end position="71"/>
    </location>
</feature>
<dbReference type="CDD" id="cd00165">
    <property type="entry name" value="S4"/>
    <property type="match status" value="1"/>
</dbReference>
<dbReference type="Proteomes" id="UP001157125">
    <property type="component" value="Unassembled WGS sequence"/>
</dbReference>
<dbReference type="Gene3D" id="3.10.290.10">
    <property type="entry name" value="RNA-binding S4 domain"/>
    <property type="match status" value="1"/>
</dbReference>
<proteinExistence type="inferred from homology"/>
<dbReference type="InterPro" id="IPR036986">
    <property type="entry name" value="S4_RNA-bd_sf"/>
</dbReference>
<evidence type="ECO:0000256" key="5">
    <source>
        <dbReference type="ARBA" id="ARBA00023274"/>
    </source>
</evidence>
<dbReference type="PANTHER" id="PTHR11831:SF4">
    <property type="entry name" value="SMALL RIBOSOMAL SUBUNIT PROTEIN US4M"/>
    <property type="match status" value="1"/>
</dbReference>
<evidence type="ECO:0000313" key="9">
    <source>
        <dbReference type="EMBL" id="GMA33831.1"/>
    </source>
</evidence>
<feature type="region of interest" description="Disordered" evidence="7">
    <location>
        <begin position="93"/>
        <end position="127"/>
    </location>
</feature>
<evidence type="ECO:0000256" key="3">
    <source>
        <dbReference type="ARBA" id="ARBA00022884"/>
    </source>
</evidence>
<dbReference type="SUPFAM" id="SSF55174">
    <property type="entry name" value="Alpha-L RNA-binding motif"/>
    <property type="match status" value="1"/>
</dbReference>
<evidence type="ECO:0000256" key="6">
    <source>
        <dbReference type="PROSITE-ProRule" id="PRU00182"/>
    </source>
</evidence>
<evidence type="ECO:0000256" key="7">
    <source>
        <dbReference type="SAM" id="MobiDB-lite"/>
    </source>
</evidence>
<comment type="similarity">
    <text evidence="1">Belongs to the universal ribosomal protein uS4 family.</text>
</comment>
<evidence type="ECO:0000256" key="2">
    <source>
        <dbReference type="ARBA" id="ARBA00022730"/>
    </source>
</evidence>
<keyword evidence="10" id="KW-1185">Reference proteome</keyword>
<dbReference type="PANTHER" id="PTHR11831">
    <property type="entry name" value="30S 40S RIBOSOMAL PROTEIN"/>
    <property type="match status" value="1"/>
</dbReference>
<accession>A0ABQ6I8M7</accession>
<evidence type="ECO:0000256" key="1">
    <source>
        <dbReference type="ARBA" id="ARBA00007465"/>
    </source>
</evidence>
<keyword evidence="3 6" id="KW-0694">RNA-binding</keyword>
<name>A0ABQ6I8M7_9MICO</name>
<reference evidence="10" key="1">
    <citation type="journal article" date="2019" name="Int. J. Syst. Evol. Microbiol.">
        <title>The Global Catalogue of Microorganisms (GCM) 10K type strain sequencing project: providing services to taxonomists for standard genome sequencing and annotation.</title>
        <authorList>
            <consortium name="The Broad Institute Genomics Platform"/>
            <consortium name="The Broad Institute Genome Sequencing Center for Infectious Disease"/>
            <person name="Wu L."/>
            <person name="Ma J."/>
        </authorList>
    </citation>
    <scope>NUCLEOTIDE SEQUENCE [LARGE SCALE GENOMIC DNA]</scope>
    <source>
        <strain evidence="10">NBRC 112299</strain>
    </source>
</reference>